<proteinExistence type="predicted"/>
<protein>
    <submittedName>
        <fullName evidence="1">StAR-related lipid transfer protein 7, mitochondrial</fullName>
    </submittedName>
</protein>
<evidence type="ECO:0000313" key="2">
    <source>
        <dbReference type="Proteomes" id="UP000031668"/>
    </source>
</evidence>
<keyword evidence="2" id="KW-1185">Reference proteome</keyword>
<dbReference type="AlphaFoldDB" id="A0A0C2M171"/>
<name>A0A0C2M171_THEKT</name>
<dbReference type="OrthoDB" id="1295045at2759"/>
<gene>
    <name evidence="1" type="ORF">RF11_04298</name>
</gene>
<dbReference type="Proteomes" id="UP000031668">
    <property type="component" value="Unassembled WGS sequence"/>
</dbReference>
<organism evidence="1 2">
    <name type="scientific">Thelohanellus kitauei</name>
    <name type="common">Myxosporean</name>
    <dbReference type="NCBI Taxonomy" id="669202"/>
    <lineage>
        <taxon>Eukaryota</taxon>
        <taxon>Metazoa</taxon>
        <taxon>Cnidaria</taxon>
        <taxon>Myxozoa</taxon>
        <taxon>Myxosporea</taxon>
        <taxon>Bivalvulida</taxon>
        <taxon>Platysporina</taxon>
        <taxon>Myxobolidae</taxon>
        <taxon>Thelohanellus</taxon>
    </lineage>
</organism>
<sequence length="131" mass="15213">MKQSDTGVSDQKKVQHEFFVVGSLDEITPADFLNVQIDLEIRQKWDQYVNKLQLIYVHENTQTQLINWISNTVPEATSIHFLQTISGEFFDLFFECYGLLAIPILFTSNFNGSLLRSNPEDLLYFVTMSQR</sequence>
<reference evidence="1 2" key="1">
    <citation type="journal article" date="2014" name="Genome Biol. Evol.">
        <title>The genome of the myxosporean Thelohanellus kitauei shows adaptations to nutrient acquisition within its fish host.</title>
        <authorList>
            <person name="Yang Y."/>
            <person name="Xiong J."/>
            <person name="Zhou Z."/>
            <person name="Huo F."/>
            <person name="Miao W."/>
            <person name="Ran C."/>
            <person name="Liu Y."/>
            <person name="Zhang J."/>
            <person name="Feng J."/>
            <person name="Wang M."/>
            <person name="Wang M."/>
            <person name="Wang L."/>
            <person name="Yao B."/>
        </authorList>
    </citation>
    <scope>NUCLEOTIDE SEQUENCE [LARGE SCALE GENOMIC DNA]</scope>
    <source>
        <strain evidence="1">Wuqing</strain>
    </source>
</reference>
<evidence type="ECO:0000313" key="1">
    <source>
        <dbReference type="EMBL" id="KII60795.1"/>
    </source>
</evidence>
<dbReference type="InterPro" id="IPR023393">
    <property type="entry name" value="START-like_dom_sf"/>
</dbReference>
<dbReference type="EMBL" id="JWZT01005435">
    <property type="protein sequence ID" value="KII60795.1"/>
    <property type="molecule type" value="Genomic_DNA"/>
</dbReference>
<comment type="caution">
    <text evidence="1">The sequence shown here is derived from an EMBL/GenBank/DDBJ whole genome shotgun (WGS) entry which is preliminary data.</text>
</comment>
<accession>A0A0C2M171</accession>
<dbReference type="Gene3D" id="3.30.530.20">
    <property type="match status" value="1"/>
</dbReference>